<organism evidence="2 3">
    <name type="scientific">Pontibacter populi</name>
    <dbReference type="NCBI Taxonomy" id="890055"/>
    <lineage>
        <taxon>Bacteria</taxon>
        <taxon>Pseudomonadati</taxon>
        <taxon>Bacteroidota</taxon>
        <taxon>Cytophagia</taxon>
        <taxon>Cytophagales</taxon>
        <taxon>Hymenobacteraceae</taxon>
        <taxon>Pontibacter</taxon>
    </lineage>
</organism>
<dbReference type="EMBL" id="JBEOKT010000005">
    <property type="protein sequence ID" value="MER2997219.1"/>
    <property type="molecule type" value="Genomic_DNA"/>
</dbReference>
<reference evidence="2 3" key="1">
    <citation type="submission" date="2024-06" db="EMBL/GenBank/DDBJ databases">
        <title>Pontibacter populi HYL7-15.</title>
        <authorList>
            <person name="Kim M.K."/>
        </authorList>
    </citation>
    <scope>NUCLEOTIDE SEQUENCE [LARGE SCALE GENOMIC DNA]</scope>
    <source>
        <strain evidence="2 3">HYL7-15</strain>
    </source>
</reference>
<accession>A0ABV1RS60</accession>
<keyword evidence="3" id="KW-1185">Reference proteome</keyword>
<sequence length="779" mass="84771">MKKQITYKSVLILFFMMYSLTISPVIAQISIPQMTAYGYQLKHTYSQDFNSLPATGNSAWVNGSTLPGWYATQHDGANPTAINSSNNYTRGVALYSFGNIASTDRALGGHGANGWGGYYYAARFKNNSGKTIKHIKVSFAMEQWYWTKTANSPFSFSYKKGANVADPTTATGWTSVNTLSGVIATTSWNNSAKETNGNDATYRVLRQDLVMQVNLAPGEEIMLRWNQEEPVYESNNKNEYPSIALDDVQIEFVQNDVFYAIGKNLNNSNNWSIDGTNSGRKPVNFTDQDQLFVVATAGNYKLNGNLTISGLNSKLILGEETAIATLTVPFKYKLATTVDIANGSTLTINHETDAPTFGNLAPNSNVEYNTDSTNAPIQGNYGNLHITGGKEKVIDMSVQVRGKLKLVNTGVQLQNATITLENGATIEHTGEAAFIKIGAGSSVKQYLQPGNTRFLPVGTQRSYTPLRVTLPADKAGRYVSVAVEDGIYVHYNGALKGLGEPLHNGLVNKVWHISQEGATSPDAEVTFYWNVADELPNFDRTMAEMAYYNGSDWESAGGLITASAGARTAASLPANAVTLTNARSGMYGVWQPPRNPLPVELTSFTAKYKDGLTTLNWTTASERSSNYFSVEVSTNGKHFSEAGQIKAAGFSSGVRNYTFVHQPADQGIIYYRLVEYAEDGEKTYSRIVSVNAKENGPVKITAYPNPGHGKLYLTSATIKGAANLVLTNLNGKIILSKTIVLSAIEPTEIDMQHLPAGVYIIQLQSSAGRQTIRLAHLPK</sequence>
<dbReference type="NCBIfam" id="TIGR04183">
    <property type="entry name" value="Por_Secre_tail"/>
    <property type="match status" value="1"/>
</dbReference>
<dbReference type="InterPro" id="IPR026444">
    <property type="entry name" value="Secre_tail"/>
</dbReference>
<evidence type="ECO:0000313" key="3">
    <source>
        <dbReference type="Proteomes" id="UP001476807"/>
    </source>
</evidence>
<comment type="caution">
    <text evidence="2">The sequence shown here is derived from an EMBL/GenBank/DDBJ whole genome shotgun (WGS) entry which is preliminary data.</text>
</comment>
<name>A0ABV1RS60_9BACT</name>
<dbReference type="RefSeq" id="WP_350411608.1">
    <property type="nucleotide sequence ID" value="NZ_JBEOKT010000005.1"/>
</dbReference>
<evidence type="ECO:0000313" key="2">
    <source>
        <dbReference type="EMBL" id="MER2997219.1"/>
    </source>
</evidence>
<dbReference type="Pfam" id="PF18962">
    <property type="entry name" value="Por_Secre_tail"/>
    <property type="match status" value="1"/>
</dbReference>
<feature type="domain" description="Secretion system C-terminal sorting" evidence="1">
    <location>
        <begin position="703"/>
        <end position="770"/>
    </location>
</feature>
<dbReference type="Proteomes" id="UP001476807">
    <property type="component" value="Unassembled WGS sequence"/>
</dbReference>
<gene>
    <name evidence="2" type="ORF">ABS362_06655</name>
</gene>
<proteinExistence type="predicted"/>
<protein>
    <submittedName>
        <fullName evidence="2">T9SS type A sorting domain-containing protein</fullName>
    </submittedName>
</protein>
<evidence type="ECO:0000259" key="1">
    <source>
        <dbReference type="Pfam" id="PF18962"/>
    </source>
</evidence>